<organism evidence="1">
    <name type="scientific">Aphanomyces invadans</name>
    <dbReference type="NCBI Taxonomy" id="157072"/>
    <lineage>
        <taxon>Eukaryota</taxon>
        <taxon>Sar</taxon>
        <taxon>Stramenopiles</taxon>
        <taxon>Oomycota</taxon>
        <taxon>Saprolegniomycetes</taxon>
        <taxon>Saprolegniales</taxon>
        <taxon>Verrucalvaceae</taxon>
        <taxon>Aphanomyces</taxon>
    </lineage>
</organism>
<dbReference type="GeneID" id="20092016"/>
<dbReference type="RefSeq" id="XP_008881168.1">
    <property type="nucleotide sequence ID" value="XM_008882946.1"/>
</dbReference>
<dbReference type="AlphaFoldDB" id="A0A024T821"/>
<reference evidence="1" key="1">
    <citation type="submission" date="2013-12" db="EMBL/GenBank/DDBJ databases">
        <title>The Genome Sequence of Aphanomyces invadans NJM9701.</title>
        <authorList>
            <consortium name="The Broad Institute Genomics Platform"/>
            <person name="Russ C."/>
            <person name="Tyler B."/>
            <person name="van West P."/>
            <person name="Dieguez-Uribeondo J."/>
            <person name="Young S.K."/>
            <person name="Zeng Q."/>
            <person name="Gargeya S."/>
            <person name="Fitzgerald M."/>
            <person name="Abouelleil A."/>
            <person name="Alvarado L."/>
            <person name="Chapman S.B."/>
            <person name="Gainer-Dewar J."/>
            <person name="Goldberg J."/>
            <person name="Griggs A."/>
            <person name="Gujja S."/>
            <person name="Hansen M."/>
            <person name="Howarth C."/>
            <person name="Imamovic A."/>
            <person name="Ireland A."/>
            <person name="Larimer J."/>
            <person name="McCowan C."/>
            <person name="Murphy C."/>
            <person name="Pearson M."/>
            <person name="Poon T.W."/>
            <person name="Priest M."/>
            <person name="Roberts A."/>
            <person name="Saif S."/>
            <person name="Shea T."/>
            <person name="Sykes S."/>
            <person name="Wortman J."/>
            <person name="Nusbaum C."/>
            <person name="Birren B."/>
        </authorList>
    </citation>
    <scope>NUCLEOTIDE SEQUENCE [LARGE SCALE GENOMIC DNA]</scope>
    <source>
        <strain evidence="1">NJM9701</strain>
    </source>
</reference>
<dbReference type="VEuPathDB" id="FungiDB:H310_14966"/>
<feature type="non-terminal residue" evidence="1">
    <location>
        <position position="136"/>
    </location>
</feature>
<accession>A0A024T821</accession>
<name>A0A024T821_9STRA</name>
<dbReference type="OrthoDB" id="116425at2759"/>
<sequence length="136" mass="14826">MASQSTTTPAKRLLSASKIAIAVDALAVIDERRHTKRQRFSIESSDATAEDLDSASPVIDQYIAVKGVEVVHALTNFTVSELNTLWSNIKAYVSKNWNVGGGRKCPVTGNDMLFMTLVTLKHAGTWDILAASFDEK</sequence>
<protein>
    <submittedName>
        <fullName evidence="1">Uncharacterized protein</fullName>
    </submittedName>
</protein>
<dbReference type="EMBL" id="KI914066">
    <property type="protein sequence ID" value="ETV90200.1"/>
    <property type="molecule type" value="Genomic_DNA"/>
</dbReference>
<evidence type="ECO:0000313" key="1">
    <source>
        <dbReference type="EMBL" id="ETV90200.1"/>
    </source>
</evidence>
<gene>
    <name evidence="1" type="ORF">H310_14966</name>
</gene>
<proteinExistence type="predicted"/>